<keyword evidence="4" id="KW-1185">Reference proteome</keyword>
<feature type="domain" description="VWFA" evidence="2">
    <location>
        <begin position="183"/>
        <end position="369"/>
    </location>
</feature>
<protein>
    <recommendedName>
        <fullName evidence="2">VWFA domain-containing protein</fullName>
    </recommendedName>
</protein>
<comment type="caution">
    <text evidence="3">The sequence shown here is derived from an EMBL/GenBank/DDBJ whole genome shotgun (WGS) entry which is preliminary data.</text>
</comment>
<feature type="signal peptide" evidence="1">
    <location>
        <begin position="1"/>
        <end position="20"/>
    </location>
</feature>
<evidence type="ECO:0000256" key="1">
    <source>
        <dbReference type="SAM" id="SignalP"/>
    </source>
</evidence>
<dbReference type="PANTHER" id="PTHR24020">
    <property type="entry name" value="COLLAGEN ALPHA"/>
    <property type="match status" value="1"/>
</dbReference>
<dbReference type="CDD" id="cd01450">
    <property type="entry name" value="vWFA_subfamily_ECM"/>
    <property type="match status" value="1"/>
</dbReference>
<keyword evidence="1" id="KW-0732">Signal</keyword>
<dbReference type="PANTHER" id="PTHR24020:SF20">
    <property type="entry name" value="PH DOMAIN-CONTAINING PROTEIN"/>
    <property type="match status" value="1"/>
</dbReference>
<proteinExistence type="predicted"/>
<gene>
    <name evidence="3" type="ORF">CVLEPA_LOCUS3637</name>
</gene>
<name>A0ABP0F2F9_CLALP</name>
<dbReference type="Gene3D" id="3.40.50.410">
    <property type="entry name" value="von Willebrand factor, type A domain"/>
    <property type="match status" value="1"/>
</dbReference>
<evidence type="ECO:0000313" key="4">
    <source>
        <dbReference type="Proteomes" id="UP001642483"/>
    </source>
</evidence>
<evidence type="ECO:0000259" key="2">
    <source>
        <dbReference type="PROSITE" id="PS50234"/>
    </source>
</evidence>
<evidence type="ECO:0000313" key="3">
    <source>
        <dbReference type="EMBL" id="CAK8673898.1"/>
    </source>
</evidence>
<dbReference type="Proteomes" id="UP001642483">
    <property type="component" value="Unassembled WGS sequence"/>
</dbReference>
<feature type="chain" id="PRO_5046687794" description="VWFA domain-containing protein" evidence="1">
    <location>
        <begin position="21"/>
        <end position="409"/>
    </location>
</feature>
<dbReference type="InterPro" id="IPR036465">
    <property type="entry name" value="vWFA_dom_sf"/>
</dbReference>
<dbReference type="InterPro" id="IPR002035">
    <property type="entry name" value="VWF_A"/>
</dbReference>
<dbReference type="PRINTS" id="PR00453">
    <property type="entry name" value="VWFADOMAIN"/>
</dbReference>
<dbReference type="PROSITE" id="PS50234">
    <property type="entry name" value="VWFA"/>
    <property type="match status" value="1"/>
</dbReference>
<dbReference type="InterPro" id="IPR050525">
    <property type="entry name" value="ECM_Assembly_Org"/>
</dbReference>
<organism evidence="3 4">
    <name type="scientific">Clavelina lepadiformis</name>
    <name type="common">Light-bulb sea squirt</name>
    <name type="synonym">Ascidia lepadiformis</name>
    <dbReference type="NCBI Taxonomy" id="159417"/>
    <lineage>
        <taxon>Eukaryota</taxon>
        <taxon>Metazoa</taxon>
        <taxon>Chordata</taxon>
        <taxon>Tunicata</taxon>
        <taxon>Ascidiacea</taxon>
        <taxon>Aplousobranchia</taxon>
        <taxon>Clavelinidae</taxon>
        <taxon>Clavelina</taxon>
    </lineage>
</organism>
<accession>A0ABP0F2F9</accession>
<dbReference type="SUPFAM" id="SSF53300">
    <property type="entry name" value="vWA-like"/>
    <property type="match status" value="1"/>
</dbReference>
<sequence length="409" mass="44584">MLHCGRAIFLWALLSHMCESFNIEDSVESFNFIHPAGLASQAGENLSTSDEGRSPSFFGYNVKLDTSGSFMVGAPYFTDTTNTSDEKNSSSRIPTGNLFSCHLMGNTNCSSIRPPDLQPGNAFGQSLELSAEGDLVACSPTQKQMCTSVNYNPGYCYKTSDLGQAWNPDPRTINTSCPIFALDLMFLLDGSGSVGADNFERVKNWTKAVANNFNINDDSTRVGVVQYAHFYDSLPLNEQPYIVTEIALGEYNSTAAFGEAVDKIDLFSFTTYTAHALNKTVADFKSSNRFDSDSTAKVLILLTDGRSSDAEYLEQSAAYVRSLGITTFSVGVGRAVKKELRVVATGTDTDERVYYVSEFSGLNEIVNRLRNAILNFALEGSSSGDVSAIAYDLQLAQIGFSSHYSNKKE</sequence>
<dbReference type="SMART" id="SM00327">
    <property type="entry name" value="VWA"/>
    <property type="match status" value="1"/>
</dbReference>
<dbReference type="EMBL" id="CAWYQH010000002">
    <property type="protein sequence ID" value="CAK8673898.1"/>
    <property type="molecule type" value="Genomic_DNA"/>
</dbReference>
<reference evidence="3 4" key="1">
    <citation type="submission" date="2024-02" db="EMBL/GenBank/DDBJ databases">
        <authorList>
            <person name="Daric V."/>
            <person name="Darras S."/>
        </authorList>
    </citation>
    <scope>NUCLEOTIDE SEQUENCE [LARGE SCALE GENOMIC DNA]</scope>
</reference>
<dbReference type="Pfam" id="PF00092">
    <property type="entry name" value="VWA"/>
    <property type="match status" value="1"/>
</dbReference>